<dbReference type="EMBL" id="KZ678704">
    <property type="protein sequence ID" value="PSR76533.1"/>
    <property type="molecule type" value="Genomic_DNA"/>
</dbReference>
<evidence type="ECO:0000313" key="1">
    <source>
        <dbReference type="EMBL" id="PSR76533.1"/>
    </source>
</evidence>
<gene>
    <name evidence="1" type="ORF">BD289DRAFT_446561</name>
</gene>
<protein>
    <submittedName>
        <fullName evidence="1">Uncharacterized protein</fullName>
    </submittedName>
</protein>
<keyword evidence="2" id="KW-1185">Reference proteome</keyword>
<accession>A0A2T2ZTT6</accession>
<proteinExistence type="predicted"/>
<reference evidence="1 2" key="1">
    <citation type="journal article" date="2018" name="Mycol. Prog.">
        <title>Coniella lustricola, a new species from submerged detritus.</title>
        <authorList>
            <person name="Raudabaugh D.B."/>
            <person name="Iturriaga T."/>
            <person name="Carver A."/>
            <person name="Mondo S."/>
            <person name="Pangilinan J."/>
            <person name="Lipzen A."/>
            <person name="He G."/>
            <person name="Amirebrahimi M."/>
            <person name="Grigoriev I.V."/>
            <person name="Miller A.N."/>
        </authorList>
    </citation>
    <scope>NUCLEOTIDE SEQUENCE [LARGE SCALE GENOMIC DNA]</scope>
    <source>
        <strain evidence="1 2">B22-T-1</strain>
    </source>
</reference>
<dbReference type="AlphaFoldDB" id="A0A2T2ZTT6"/>
<organism evidence="1 2">
    <name type="scientific">Coniella lustricola</name>
    <dbReference type="NCBI Taxonomy" id="2025994"/>
    <lineage>
        <taxon>Eukaryota</taxon>
        <taxon>Fungi</taxon>
        <taxon>Dikarya</taxon>
        <taxon>Ascomycota</taxon>
        <taxon>Pezizomycotina</taxon>
        <taxon>Sordariomycetes</taxon>
        <taxon>Sordariomycetidae</taxon>
        <taxon>Diaporthales</taxon>
        <taxon>Schizoparmaceae</taxon>
        <taxon>Coniella</taxon>
    </lineage>
</organism>
<name>A0A2T2ZTT6_9PEZI</name>
<evidence type="ECO:0000313" key="2">
    <source>
        <dbReference type="Proteomes" id="UP000241462"/>
    </source>
</evidence>
<dbReference type="InParanoid" id="A0A2T2ZTT6"/>
<sequence length="162" mass="18059">MILATFACPTTTEYSTNNAYKTKGYMAHGRQRSGVSTSLLLEPGFRAYPPAAVTHTCQPWVRTVCRYLCYQQRVELLHVQATGGAFVWGCHCRTGYLTGGFSMHTHALNLCTHHHEDSHLPFQSANWFGILACRGLIVHGNEIGVFAAAGWKEEFCVYFLAL</sequence>
<dbReference type="Proteomes" id="UP000241462">
    <property type="component" value="Unassembled WGS sequence"/>
</dbReference>